<keyword evidence="1" id="KW-0732">Signal</keyword>
<comment type="caution">
    <text evidence="3">The sequence shown here is derived from an EMBL/GenBank/DDBJ whole genome shotgun (WGS) entry which is preliminary data.</text>
</comment>
<dbReference type="AlphaFoldDB" id="A0A919D5W4"/>
<evidence type="ECO:0000256" key="1">
    <source>
        <dbReference type="SAM" id="SignalP"/>
    </source>
</evidence>
<dbReference type="PANTHER" id="PTHR46825">
    <property type="entry name" value="D-ALANYL-D-ALANINE-CARBOXYPEPTIDASE/ENDOPEPTIDASE AMPH"/>
    <property type="match status" value="1"/>
</dbReference>
<dbReference type="PROSITE" id="PS51257">
    <property type="entry name" value="PROKAR_LIPOPROTEIN"/>
    <property type="match status" value="1"/>
</dbReference>
<keyword evidence="3" id="KW-0378">Hydrolase</keyword>
<gene>
    <name evidence="3" type="ORF">GCM10010339_77810</name>
</gene>
<dbReference type="InterPro" id="IPR012338">
    <property type="entry name" value="Beta-lactam/transpept-like"/>
</dbReference>
<dbReference type="Gene3D" id="3.40.710.10">
    <property type="entry name" value="DD-peptidase/beta-lactamase superfamily"/>
    <property type="match status" value="1"/>
</dbReference>
<evidence type="ECO:0000259" key="2">
    <source>
        <dbReference type="Pfam" id="PF00144"/>
    </source>
</evidence>
<dbReference type="InterPro" id="IPR050491">
    <property type="entry name" value="AmpC-like"/>
</dbReference>
<reference evidence="3" key="2">
    <citation type="submission" date="2020-09" db="EMBL/GenBank/DDBJ databases">
        <authorList>
            <person name="Sun Q."/>
            <person name="Ohkuma M."/>
        </authorList>
    </citation>
    <scope>NUCLEOTIDE SEQUENCE</scope>
    <source>
        <strain evidence="3">JCM 4714</strain>
    </source>
</reference>
<protein>
    <submittedName>
        <fullName evidence="3">Serine hydrolase</fullName>
    </submittedName>
</protein>
<feature type="signal peptide" evidence="1">
    <location>
        <begin position="1"/>
        <end position="25"/>
    </location>
</feature>
<dbReference type="EMBL" id="BMVG01000036">
    <property type="protein sequence ID" value="GHE12836.1"/>
    <property type="molecule type" value="Genomic_DNA"/>
</dbReference>
<dbReference type="Pfam" id="PF00144">
    <property type="entry name" value="Beta-lactamase"/>
    <property type="match status" value="1"/>
</dbReference>
<dbReference type="InterPro" id="IPR001466">
    <property type="entry name" value="Beta-lactam-related"/>
</dbReference>
<evidence type="ECO:0000313" key="3">
    <source>
        <dbReference type="EMBL" id="GHE12836.1"/>
    </source>
</evidence>
<dbReference type="GO" id="GO:0016787">
    <property type="term" value="F:hydrolase activity"/>
    <property type="evidence" value="ECO:0007669"/>
    <property type="project" value="UniProtKB-KW"/>
</dbReference>
<dbReference type="RefSeq" id="WP_229882265.1">
    <property type="nucleotide sequence ID" value="NZ_BMVG01000036.1"/>
</dbReference>
<keyword evidence="4" id="KW-1185">Reference proteome</keyword>
<feature type="chain" id="PRO_5038092812" evidence="1">
    <location>
        <begin position="26"/>
        <end position="400"/>
    </location>
</feature>
<accession>A0A919D5W4</accession>
<name>A0A919D5W4_9ACTN</name>
<feature type="domain" description="Beta-lactamase-related" evidence="2">
    <location>
        <begin position="54"/>
        <end position="385"/>
    </location>
</feature>
<dbReference type="SUPFAM" id="SSF56601">
    <property type="entry name" value="beta-lactamase/transpeptidase-like"/>
    <property type="match status" value="1"/>
</dbReference>
<dbReference type="PANTHER" id="PTHR46825:SF7">
    <property type="entry name" value="D-ALANYL-D-ALANINE CARBOXYPEPTIDASE"/>
    <property type="match status" value="1"/>
</dbReference>
<reference evidence="3" key="1">
    <citation type="journal article" date="2014" name="Int. J. Syst. Evol. Microbiol.">
        <title>Complete genome sequence of Corynebacterium casei LMG S-19264T (=DSM 44701T), isolated from a smear-ripened cheese.</title>
        <authorList>
            <consortium name="US DOE Joint Genome Institute (JGI-PGF)"/>
            <person name="Walter F."/>
            <person name="Albersmeier A."/>
            <person name="Kalinowski J."/>
            <person name="Ruckert C."/>
        </authorList>
    </citation>
    <scope>NUCLEOTIDE SEQUENCE</scope>
    <source>
        <strain evidence="3">JCM 4714</strain>
    </source>
</reference>
<evidence type="ECO:0000313" key="4">
    <source>
        <dbReference type="Proteomes" id="UP000655443"/>
    </source>
</evidence>
<sequence length="400" mass="42242">MAGKRTAVVACIAALMACGAGEAPAGAHTAGGGYSAGDLKRDLAQVRAAAGGDVNVVARVDAPGGAVVRARYGTSGAGSTAPVPWDPEFRVASTSKTFTAVVVLQLAAQGRLSLDDTVERWLPGVVHGHGNDGSRITVRDLLQHTSGIYDYITDPGIQDKLRNHFEENRYDATPPSRLVAIAMRHAPLFTPPQDGSPRRWAYSNTNYLLVAMIAEKAAGADWRELVENRIIAPLGLRHTYIPGANPYLIGPHERVTITGPGGALVDLTEESLQHTADSGVVSTPSDLDTFFRALATGRLLPATQWSLMRQTVAYDDLPVPPAGKQGGYGLGLRVVPLTCGGVYYMHEGDGFGVYGRPAVGADGGRAVTVSVTSTTALVDEDRLNRAVQTLTDHALCADRR</sequence>
<dbReference type="Proteomes" id="UP000655443">
    <property type="component" value="Unassembled WGS sequence"/>
</dbReference>
<proteinExistence type="predicted"/>
<organism evidence="3 4">
    <name type="scientific">Streptomyces alanosinicus</name>
    <dbReference type="NCBI Taxonomy" id="68171"/>
    <lineage>
        <taxon>Bacteria</taxon>
        <taxon>Bacillati</taxon>
        <taxon>Actinomycetota</taxon>
        <taxon>Actinomycetes</taxon>
        <taxon>Kitasatosporales</taxon>
        <taxon>Streptomycetaceae</taxon>
        <taxon>Streptomyces</taxon>
    </lineage>
</organism>